<gene>
    <name evidence="2" type="ORF">DWW14_06150</name>
</gene>
<feature type="transmembrane region" description="Helical" evidence="1">
    <location>
        <begin position="232"/>
        <end position="249"/>
    </location>
</feature>
<protein>
    <recommendedName>
        <fullName evidence="4">O-antigen ligase domain-containing protein</fullName>
    </recommendedName>
</protein>
<evidence type="ECO:0000256" key="1">
    <source>
        <dbReference type="SAM" id="Phobius"/>
    </source>
</evidence>
<evidence type="ECO:0000313" key="3">
    <source>
        <dbReference type="Proteomes" id="UP000285343"/>
    </source>
</evidence>
<accession>A0A412XIG1</accession>
<feature type="transmembrane region" description="Helical" evidence="1">
    <location>
        <begin position="86"/>
        <end position="106"/>
    </location>
</feature>
<evidence type="ECO:0008006" key="4">
    <source>
        <dbReference type="Google" id="ProtNLM"/>
    </source>
</evidence>
<dbReference type="AlphaFoldDB" id="A0A412XIG1"/>
<keyword evidence="1" id="KW-1133">Transmembrane helix</keyword>
<sequence length="344" mass="40314">MRFYATIFIVSICGIMVINSDYRMGYVLQMLLILLSVEIVSLIQFHRFAILFSRIVYFLSVCSIVVTTLYMFIPSVFVYFPTISNYADVTFYNLYISVVFASVDVIRNTGIFREPGVFMIYLTFALMLELFFFKKRDIRNIIVFVIALLLTKSTAGYIITFLLLGFKYLFYSKLKYLPFFFVIILCFVIFLFPHIEEEVFSKLDEDNYNYLSTLSRISSVVLPIQMWLDNPFYGIGLGHFSSLYSIYAMKEFGMDFRSDSSSTNTILNTITIYGWWIGVMVVYGMYKTTYCFVNQKNILLLLIFLLLFSNEEMRNSLFYNLLVAYGFASKNDNRILKNELCFLR</sequence>
<feature type="transmembrane region" description="Helical" evidence="1">
    <location>
        <begin position="55"/>
        <end position="80"/>
    </location>
</feature>
<comment type="caution">
    <text evidence="2">The sequence shown here is derived from an EMBL/GenBank/DDBJ whole genome shotgun (WGS) entry which is preliminary data.</text>
</comment>
<feature type="transmembrane region" description="Helical" evidence="1">
    <location>
        <begin position="176"/>
        <end position="195"/>
    </location>
</feature>
<organism evidence="2 3">
    <name type="scientific">Bacteroides uniformis</name>
    <dbReference type="NCBI Taxonomy" id="820"/>
    <lineage>
        <taxon>Bacteria</taxon>
        <taxon>Pseudomonadati</taxon>
        <taxon>Bacteroidota</taxon>
        <taxon>Bacteroidia</taxon>
        <taxon>Bacteroidales</taxon>
        <taxon>Bacteroidaceae</taxon>
        <taxon>Bacteroides</taxon>
    </lineage>
</organism>
<keyword evidence="1" id="KW-0812">Transmembrane</keyword>
<feature type="transmembrane region" description="Helical" evidence="1">
    <location>
        <begin position="141"/>
        <end position="164"/>
    </location>
</feature>
<reference evidence="2 3" key="1">
    <citation type="submission" date="2018-08" db="EMBL/GenBank/DDBJ databases">
        <title>A genome reference for cultivated species of the human gut microbiota.</title>
        <authorList>
            <person name="Zou Y."/>
            <person name="Xue W."/>
            <person name="Luo G."/>
        </authorList>
    </citation>
    <scope>NUCLEOTIDE SEQUENCE [LARGE SCALE GENOMIC DNA]</scope>
    <source>
        <strain evidence="2 3">AF14-42</strain>
    </source>
</reference>
<evidence type="ECO:0000313" key="2">
    <source>
        <dbReference type="EMBL" id="RGV43536.1"/>
    </source>
</evidence>
<dbReference type="Proteomes" id="UP000285343">
    <property type="component" value="Unassembled WGS sequence"/>
</dbReference>
<keyword evidence="1" id="KW-0472">Membrane</keyword>
<dbReference type="EMBL" id="QRZC01000006">
    <property type="protein sequence ID" value="RGV43536.1"/>
    <property type="molecule type" value="Genomic_DNA"/>
</dbReference>
<feature type="transmembrane region" description="Helical" evidence="1">
    <location>
        <begin position="24"/>
        <end position="43"/>
    </location>
</feature>
<name>A0A412XIG1_BACUN</name>
<feature type="transmembrane region" description="Helical" evidence="1">
    <location>
        <begin position="270"/>
        <end position="286"/>
    </location>
</feature>
<proteinExistence type="predicted"/>
<feature type="transmembrane region" description="Helical" evidence="1">
    <location>
        <begin position="118"/>
        <end position="135"/>
    </location>
</feature>